<feature type="compositionally biased region" description="Basic and acidic residues" evidence="8">
    <location>
        <begin position="50"/>
        <end position="61"/>
    </location>
</feature>
<dbReference type="InterPro" id="IPR001578">
    <property type="entry name" value="Peptidase_C12_UCH"/>
</dbReference>
<dbReference type="AlphaFoldDB" id="A0A6A6JQ06"/>
<evidence type="ECO:0000259" key="9">
    <source>
        <dbReference type="PROSITE" id="PS52048"/>
    </source>
</evidence>
<keyword evidence="6 7" id="KW-0788">Thiol protease</keyword>
<evidence type="ECO:0000256" key="8">
    <source>
        <dbReference type="SAM" id="MobiDB-lite"/>
    </source>
</evidence>
<dbReference type="FunFam" id="3.40.532.10:FF:000010">
    <property type="entry name" value="Ubiquitin carboxyl-terminal hydrolase"/>
    <property type="match status" value="1"/>
</dbReference>
<evidence type="ECO:0000313" key="11">
    <source>
        <dbReference type="Proteomes" id="UP000800097"/>
    </source>
</evidence>
<feature type="active site" description="Nucleophile" evidence="7">
    <location>
        <position position="223"/>
    </location>
</feature>
<dbReference type="EC" id="3.4.19.12" evidence="2 7"/>
<evidence type="ECO:0000256" key="4">
    <source>
        <dbReference type="ARBA" id="ARBA00022786"/>
    </source>
</evidence>
<dbReference type="Proteomes" id="UP000800097">
    <property type="component" value="Unassembled WGS sequence"/>
</dbReference>
<evidence type="ECO:0000256" key="5">
    <source>
        <dbReference type="ARBA" id="ARBA00022801"/>
    </source>
</evidence>
<dbReference type="PROSITE" id="PS52048">
    <property type="entry name" value="UCH_DOMAIN"/>
    <property type="match status" value="1"/>
</dbReference>
<organism evidence="10 11">
    <name type="scientific">Westerdykella ornata</name>
    <dbReference type="NCBI Taxonomy" id="318751"/>
    <lineage>
        <taxon>Eukaryota</taxon>
        <taxon>Fungi</taxon>
        <taxon>Dikarya</taxon>
        <taxon>Ascomycota</taxon>
        <taxon>Pezizomycotina</taxon>
        <taxon>Dothideomycetes</taxon>
        <taxon>Pleosporomycetidae</taxon>
        <taxon>Pleosporales</taxon>
        <taxon>Sporormiaceae</taxon>
        <taxon>Westerdykella</taxon>
    </lineage>
</organism>
<dbReference type="RefSeq" id="XP_033655873.1">
    <property type="nucleotide sequence ID" value="XM_033797970.1"/>
</dbReference>
<dbReference type="SUPFAM" id="SSF54001">
    <property type="entry name" value="Cysteine proteinases"/>
    <property type="match status" value="1"/>
</dbReference>
<keyword evidence="3 7" id="KW-0645">Protease</keyword>
<evidence type="ECO:0000256" key="7">
    <source>
        <dbReference type="PROSITE-ProRule" id="PRU01393"/>
    </source>
</evidence>
<comment type="catalytic activity">
    <reaction evidence="1 7">
        <text>Thiol-dependent hydrolysis of ester, thioester, amide, peptide and isopeptide bonds formed by the C-terminal Gly of ubiquitin (a 76-residue protein attached to proteins as an intracellular targeting signal).</text>
        <dbReference type="EC" id="3.4.19.12"/>
    </reaction>
</comment>
<keyword evidence="5 7" id="KW-0378">Hydrolase</keyword>
<feature type="compositionally biased region" description="Basic and acidic residues" evidence="8">
    <location>
        <begin position="86"/>
        <end position="97"/>
    </location>
</feature>
<reference evidence="10" key="1">
    <citation type="journal article" date="2020" name="Stud. Mycol.">
        <title>101 Dothideomycetes genomes: a test case for predicting lifestyles and emergence of pathogens.</title>
        <authorList>
            <person name="Haridas S."/>
            <person name="Albert R."/>
            <person name="Binder M."/>
            <person name="Bloem J."/>
            <person name="Labutti K."/>
            <person name="Salamov A."/>
            <person name="Andreopoulos B."/>
            <person name="Baker S."/>
            <person name="Barry K."/>
            <person name="Bills G."/>
            <person name="Bluhm B."/>
            <person name="Cannon C."/>
            <person name="Castanera R."/>
            <person name="Culley D."/>
            <person name="Daum C."/>
            <person name="Ezra D."/>
            <person name="Gonzalez J."/>
            <person name="Henrissat B."/>
            <person name="Kuo A."/>
            <person name="Liang C."/>
            <person name="Lipzen A."/>
            <person name="Lutzoni F."/>
            <person name="Magnuson J."/>
            <person name="Mondo S."/>
            <person name="Nolan M."/>
            <person name="Ohm R."/>
            <person name="Pangilinan J."/>
            <person name="Park H.-J."/>
            <person name="Ramirez L."/>
            <person name="Alfaro M."/>
            <person name="Sun H."/>
            <person name="Tritt A."/>
            <person name="Yoshinaga Y."/>
            <person name="Zwiers L.-H."/>
            <person name="Turgeon B."/>
            <person name="Goodwin S."/>
            <person name="Spatafora J."/>
            <person name="Crous P."/>
            <person name="Grigoriev I."/>
        </authorList>
    </citation>
    <scope>NUCLEOTIDE SEQUENCE</scope>
    <source>
        <strain evidence="10">CBS 379.55</strain>
    </source>
</reference>
<feature type="site" description="Transition state stabilizer" evidence="7">
    <location>
        <position position="216"/>
    </location>
</feature>
<accession>A0A6A6JQ06</accession>
<dbReference type="Pfam" id="PF01088">
    <property type="entry name" value="Peptidase_C12"/>
    <property type="match status" value="1"/>
</dbReference>
<dbReference type="GO" id="GO:0005737">
    <property type="term" value="C:cytoplasm"/>
    <property type="evidence" value="ECO:0007669"/>
    <property type="project" value="TreeGrafter"/>
</dbReference>
<dbReference type="PANTHER" id="PTHR10589:SF29">
    <property type="entry name" value="UBIQUITIN CARBOXYL-TERMINAL HYDROLASE"/>
    <property type="match status" value="1"/>
</dbReference>
<feature type="site" description="Important for enzyme activity" evidence="7">
    <location>
        <position position="337"/>
    </location>
</feature>
<feature type="compositionally biased region" description="Polar residues" evidence="8">
    <location>
        <begin position="1"/>
        <end position="12"/>
    </location>
</feature>
<dbReference type="InterPro" id="IPR036959">
    <property type="entry name" value="Peptidase_C12_UCH_sf"/>
</dbReference>
<dbReference type="Gene3D" id="3.40.532.10">
    <property type="entry name" value="Peptidase C12, ubiquitin carboxyl-terminal hydrolase"/>
    <property type="match status" value="1"/>
</dbReference>
<comment type="similarity">
    <text evidence="7">Belongs to the peptidase C12 family.</text>
</comment>
<feature type="region of interest" description="Disordered" evidence="8">
    <location>
        <begin position="1"/>
        <end position="139"/>
    </location>
</feature>
<proteinExistence type="inferred from homology"/>
<dbReference type="EMBL" id="ML986488">
    <property type="protein sequence ID" value="KAF2278334.1"/>
    <property type="molecule type" value="Genomic_DNA"/>
</dbReference>
<dbReference type="OrthoDB" id="1924260at2759"/>
<evidence type="ECO:0000256" key="6">
    <source>
        <dbReference type="ARBA" id="ARBA00022807"/>
    </source>
</evidence>
<protein>
    <recommendedName>
        <fullName evidence="2 7">ubiquitinyl hydrolase 1</fullName>
        <ecNumber evidence="2 7">3.4.19.12</ecNumber>
    </recommendedName>
</protein>
<dbReference type="GO" id="GO:0016579">
    <property type="term" value="P:protein deubiquitination"/>
    <property type="evidence" value="ECO:0007669"/>
    <property type="project" value="TreeGrafter"/>
</dbReference>
<evidence type="ECO:0000256" key="3">
    <source>
        <dbReference type="ARBA" id="ARBA00022670"/>
    </source>
</evidence>
<evidence type="ECO:0000256" key="1">
    <source>
        <dbReference type="ARBA" id="ARBA00000707"/>
    </source>
</evidence>
<evidence type="ECO:0000313" key="10">
    <source>
        <dbReference type="EMBL" id="KAF2278334.1"/>
    </source>
</evidence>
<feature type="active site" description="Proton donor" evidence="7">
    <location>
        <position position="322"/>
    </location>
</feature>
<sequence>MAEGLTASTLAEASSEPGLKAQQPATNANAVGEKDGSNSLTASETAHGGEQTDSKTSKELKASASSLKAYPSIEVTDGENQGSNESLKKRTVPDENVGKSLSSKRAKDEPKTPVKPGTPISPRFPSPPEERASDHDKEKWEGWCEIESDPAYMSAMIRMMGVKGVSVRQVFLIDADEMKALPHPIYGLIFLFRYRDSEDAEQQEKTCPDNVWFANQMPAQNSCATLAIMNILMNAHGVELGENLQQFKEFSSELSPYLRGEAFASFRFVKRIHNSFAKKMDMLEDDKNLAHKVEKNKSSGRRKSHDSNASEGSGFSEENAHHFIAFLPIDGQVWKLDGMDYQPTNLGPYDITNPDSWLEIASTRMMALMAAAGDQDYSVLSVVQSPVVGLRSTLLGNFASVKSIETRLDSTNEDWRSFLVSDGTDPMSVPITPSWLDSLGITQEQLSTMELSPTAKGKLDHPQMEMLIARRERLVKDQERLAQRIMEEMEVEAAEDENANERQWDYGPVIQKWLEMLANNGYLQENLERFMKK</sequence>
<gene>
    <name evidence="10" type="ORF">EI97DRAFT_431575</name>
</gene>
<feature type="domain" description="UCH catalytic" evidence="9">
    <location>
        <begin position="142"/>
        <end position="384"/>
    </location>
</feature>
<name>A0A6A6JQ06_WESOR</name>
<keyword evidence="11" id="KW-1185">Reference proteome</keyword>
<dbReference type="GeneID" id="54551145"/>
<dbReference type="GO" id="GO:0006511">
    <property type="term" value="P:ubiquitin-dependent protein catabolic process"/>
    <property type="evidence" value="ECO:0007669"/>
    <property type="project" value="UniProtKB-UniRule"/>
</dbReference>
<evidence type="ECO:0000256" key="2">
    <source>
        <dbReference type="ARBA" id="ARBA00012759"/>
    </source>
</evidence>
<keyword evidence="4 7" id="KW-0833">Ubl conjugation pathway</keyword>
<dbReference type="GO" id="GO:0004843">
    <property type="term" value="F:cysteine-type deubiquitinase activity"/>
    <property type="evidence" value="ECO:0007669"/>
    <property type="project" value="UniProtKB-UniRule"/>
</dbReference>
<feature type="compositionally biased region" description="Basic and acidic residues" evidence="8">
    <location>
        <begin position="128"/>
        <end position="139"/>
    </location>
</feature>
<feature type="region of interest" description="Disordered" evidence="8">
    <location>
        <begin position="293"/>
        <end position="315"/>
    </location>
</feature>
<dbReference type="InterPro" id="IPR038765">
    <property type="entry name" value="Papain-like_cys_pep_sf"/>
</dbReference>
<dbReference type="PANTHER" id="PTHR10589">
    <property type="entry name" value="UBIQUITIN CARBOXYL-TERMINAL HYDROLASE"/>
    <property type="match status" value="1"/>
</dbReference>